<feature type="coiled-coil region" evidence="1">
    <location>
        <begin position="76"/>
        <end position="110"/>
    </location>
</feature>
<feature type="region of interest" description="Disordered" evidence="2">
    <location>
        <begin position="191"/>
        <end position="215"/>
    </location>
</feature>
<evidence type="ECO:0000313" key="3">
    <source>
        <dbReference type="EMBL" id="GHJ88496.1"/>
    </source>
</evidence>
<comment type="caution">
    <text evidence="3">The sequence shown here is derived from an EMBL/GenBank/DDBJ whole genome shotgun (WGS) entry which is preliminary data.</text>
</comment>
<proteinExistence type="predicted"/>
<evidence type="ECO:0000256" key="1">
    <source>
        <dbReference type="SAM" id="Coils"/>
    </source>
</evidence>
<organism evidence="3 4">
    <name type="scientific">Naganishia liquefaciens</name>
    <dbReference type="NCBI Taxonomy" id="104408"/>
    <lineage>
        <taxon>Eukaryota</taxon>
        <taxon>Fungi</taxon>
        <taxon>Dikarya</taxon>
        <taxon>Basidiomycota</taxon>
        <taxon>Agaricomycotina</taxon>
        <taxon>Tremellomycetes</taxon>
        <taxon>Filobasidiales</taxon>
        <taxon>Filobasidiaceae</taxon>
        <taxon>Naganishia</taxon>
    </lineage>
</organism>
<reference evidence="3" key="1">
    <citation type="submission" date="2020-07" db="EMBL/GenBank/DDBJ databases">
        <title>Draft Genome Sequence of a Deep-Sea Yeast, Naganishia (Cryptococcus) liquefaciens strain N6.</title>
        <authorList>
            <person name="Han Y.W."/>
            <person name="Kajitani R."/>
            <person name="Morimoto H."/>
            <person name="Parhat M."/>
            <person name="Tsubouchi H."/>
            <person name="Bakenova O."/>
            <person name="Ogata M."/>
            <person name="Argunhan B."/>
            <person name="Aoki R."/>
            <person name="Kajiwara S."/>
            <person name="Itoh T."/>
            <person name="Iwasaki H."/>
        </authorList>
    </citation>
    <scope>NUCLEOTIDE SEQUENCE</scope>
    <source>
        <strain evidence="3">N6</strain>
    </source>
</reference>
<dbReference type="Proteomes" id="UP000620104">
    <property type="component" value="Unassembled WGS sequence"/>
</dbReference>
<evidence type="ECO:0000313" key="4">
    <source>
        <dbReference type="Proteomes" id="UP000620104"/>
    </source>
</evidence>
<gene>
    <name evidence="3" type="ORF">NliqN6_4898</name>
</gene>
<keyword evidence="1" id="KW-0175">Coiled coil</keyword>
<dbReference type="OrthoDB" id="10567422at2759"/>
<protein>
    <submittedName>
        <fullName evidence="3">Uncharacterized protein</fullName>
    </submittedName>
</protein>
<keyword evidence="4" id="KW-1185">Reference proteome</keyword>
<dbReference type="EMBL" id="BLZA01000030">
    <property type="protein sequence ID" value="GHJ88496.1"/>
    <property type="molecule type" value="Genomic_DNA"/>
</dbReference>
<feature type="compositionally biased region" description="Basic residues" evidence="2">
    <location>
        <begin position="204"/>
        <end position="215"/>
    </location>
</feature>
<evidence type="ECO:0000256" key="2">
    <source>
        <dbReference type="SAM" id="MobiDB-lite"/>
    </source>
</evidence>
<name>A0A8H3YIE2_9TREE</name>
<dbReference type="AlphaFoldDB" id="A0A8H3YIE2"/>
<accession>A0A8H3YIE2</accession>
<sequence length="215" mass="24288">MPRKESYADETAGTQISISDDFDVEAQARLDELIRQAKVSVETKAKQDFQKLKDDTERKRKDLTIAKRVHMTKTHQEELLQRMKVVVAELQEIAQEEENVIAELLQLTQDDTGKSIFREVAKVLGNAANDTNEVNVGCIEIMENLAKNERTIAAKFLKGRVDLSKLDSGRNNGMDLTGHKAKLTEGDEVEVDIQETQPMPKSLAAKKRKLGKQRR</sequence>